<feature type="region of interest" description="Disordered" evidence="1">
    <location>
        <begin position="1"/>
        <end position="20"/>
    </location>
</feature>
<comment type="caution">
    <text evidence="2">The sequence shown here is derived from an EMBL/GenBank/DDBJ whole genome shotgun (WGS) entry which is preliminary data.</text>
</comment>
<evidence type="ECO:0008006" key="4">
    <source>
        <dbReference type="Google" id="ProtNLM"/>
    </source>
</evidence>
<dbReference type="OrthoDB" id="7998875at2"/>
<evidence type="ECO:0000256" key="1">
    <source>
        <dbReference type="SAM" id="MobiDB-lite"/>
    </source>
</evidence>
<sequence length="68" mass="7496">MAEARPVSAAPGDASCESLTGLPSLDALARERLGRLMQEMYEPVLDEPLDPRLAELMQELQQARDQQS</sequence>
<name>A0A6L3ST32_9HYPH</name>
<protein>
    <recommendedName>
        <fullName evidence="4">Anti-sigma factor NepR domain-containing protein</fullName>
    </recommendedName>
</protein>
<dbReference type="EMBL" id="VZZK01000058">
    <property type="protein sequence ID" value="KAB1070901.1"/>
    <property type="molecule type" value="Genomic_DNA"/>
</dbReference>
<gene>
    <name evidence="2" type="ORF">F6X53_29570</name>
</gene>
<keyword evidence="3" id="KW-1185">Reference proteome</keyword>
<reference evidence="2 3" key="1">
    <citation type="submission" date="2019-09" db="EMBL/GenBank/DDBJ databases">
        <title>YIM 48816 draft genome.</title>
        <authorList>
            <person name="Jiang L."/>
        </authorList>
    </citation>
    <scope>NUCLEOTIDE SEQUENCE [LARGE SCALE GENOMIC DNA]</scope>
    <source>
        <strain evidence="2 3">YIM 48816</strain>
    </source>
</reference>
<proteinExistence type="predicted"/>
<dbReference type="Proteomes" id="UP000474159">
    <property type="component" value="Unassembled WGS sequence"/>
</dbReference>
<accession>A0A6L3ST32</accession>
<organism evidence="2 3">
    <name type="scientific">Methylobacterium soli</name>
    <dbReference type="NCBI Taxonomy" id="553447"/>
    <lineage>
        <taxon>Bacteria</taxon>
        <taxon>Pseudomonadati</taxon>
        <taxon>Pseudomonadota</taxon>
        <taxon>Alphaproteobacteria</taxon>
        <taxon>Hyphomicrobiales</taxon>
        <taxon>Methylobacteriaceae</taxon>
        <taxon>Methylobacterium</taxon>
    </lineage>
</organism>
<evidence type="ECO:0000313" key="3">
    <source>
        <dbReference type="Proteomes" id="UP000474159"/>
    </source>
</evidence>
<evidence type="ECO:0000313" key="2">
    <source>
        <dbReference type="EMBL" id="KAB1070901.1"/>
    </source>
</evidence>
<dbReference type="AlphaFoldDB" id="A0A6L3ST32"/>